<dbReference type="Proteomes" id="UP000628710">
    <property type="component" value="Unassembled WGS sequence"/>
</dbReference>
<comment type="caution">
    <text evidence="1">The sequence shown here is derived from an EMBL/GenBank/DDBJ whole genome shotgun (WGS) entry which is preliminary data.</text>
</comment>
<accession>A0A934JNF4</accession>
<evidence type="ECO:0000313" key="1">
    <source>
        <dbReference type="EMBL" id="MBJ7537194.1"/>
    </source>
</evidence>
<dbReference type="EMBL" id="JAEMNX010000003">
    <property type="protein sequence ID" value="MBJ7537194.1"/>
    <property type="molecule type" value="Genomic_DNA"/>
</dbReference>
<gene>
    <name evidence="1" type="ORF">I8J31_05815</name>
</gene>
<organism evidence="1 2">
    <name type="scientific">Marinomonas transparens</name>
    <dbReference type="NCBI Taxonomy" id="2795388"/>
    <lineage>
        <taxon>Bacteria</taxon>
        <taxon>Pseudomonadati</taxon>
        <taxon>Pseudomonadota</taxon>
        <taxon>Gammaproteobacteria</taxon>
        <taxon>Oceanospirillales</taxon>
        <taxon>Oceanospirillaceae</taxon>
        <taxon>Marinomonas</taxon>
    </lineage>
</organism>
<reference evidence="1" key="1">
    <citation type="submission" date="2020-12" db="EMBL/GenBank/DDBJ databases">
        <title>Marinomonas arctica sp. nov., a psychrotolerant bacterium isolated from the Arctic.</title>
        <authorList>
            <person name="Zhang Y."/>
        </authorList>
    </citation>
    <scope>NUCLEOTIDE SEQUENCE</scope>
    <source>
        <strain evidence="1">C1424</strain>
    </source>
</reference>
<dbReference type="RefSeq" id="WP_199467330.1">
    <property type="nucleotide sequence ID" value="NZ_JAEMNX010000003.1"/>
</dbReference>
<evidence type="ECO:0000313" key="2">
    <source>
        <dbReference type="Proteomes" id="UP000628710"/>
    </source>
</evidence>
<name>A0A934JNF4_9GAMM</name>
<protein>
    <submittedName>
        <fullName evidence="1">Uncharacterized protein</fullName>
    </submittedName>
</protein>
<keyword evidence="2" id="KW-1185">Reference proteome</keyword>
<dbReference type="AlphaFoldDB" id="A0A934JNF4"/>
<proteinExistence type="predicted"/>
<sequence length="91" mass="10339">MSKKNVNRAITVRFSASDYNRIVHDAEQKNGSVAEHIRAIISANDEQLSLDQRLVDLERRITNKTFSIVCAVANLSEHEREMVKMRLNGGK</sequence>